<dbReference type="FunFam" id="1.20.1280.290:FF:000010">
    <property type="entry name" value="Sugar transporter SWEET"/>
    <property type="match status" value="1"/>
</dbReference>
<keyword evidence="7 13" id="KW-0812">Transmembrane</keyword>
<dbReference type="PANTHER" id="PTHR10791">
    <property type="entry name" value="RAG1-ACTIVATING PROTEIN 1"/>
    <property type="match status" value="1"/>
</dbReference>
<evidence type="ECO:0000256" key="5">
    <source>
        <dbReference type="ARBA" id="ARBA00022475"/>
    </source>
</evidence>
<accession>A0A2R5L9T1</accession>
<keyword evidence="9 13" id="KW-1133">Transmembrane helix</keyword>
<evidence type="ECO:0000256" key="1">
    <source>
        <dbReference type="ARBA" id="ARBA00004651"/>
    </source>
</evidence>
<feature type="transmembrane region" description="Helical" evidence="13">
    <location>
        <begin position="184"/>
        <end position="205"/>
    </location>
</feature>
<keyword evidence="6 13" id="KW-0762">Sugar transport</keyword>
<evidence type="ECO:0000256" key="10">
    <source>
        <dbReference type="ARBA" id="ARBA00023034"/>
    </source>
</evidence>
<keyword evidence="11 13" id="KW-0472">Membrane</keyword>
<reference evidence="14" key="1">
    <citation type="submission" date="2018-03" db="EMBL/GenBank/DDBJ databases">
        <title>The relapsing fever spirochete Borrelia turicatae persists in the highly oxidative environment of its soft-bodied tick vector.</title>
        <authorList>
            <person name="Bourret T.J."/>
            <person name="Boyle W.K."/>
            <person name="Valenzuela J.G."/>
            <person name="Oliveira F."/>
            <person name="Lopez J.E."/>
        </authorList>
    </citation>
    <scope>NUCLEOTIDE SEQUENCE</scope>
    <source>
        <strain evidence="14">Kansas strain/isolate</strain>
        <tissue evidence="14">Salivary glands</tissue>
    </source>
</reference>
<comment type="function">
    <text evidence="12">Mediates both low-affinity uptake and efflux of sugar across the membrane.</text>
</comment>
<evidence type="ECO:0000256" key="6">
    <source>
        <dbReference type="ARBA" id="ARBA00022597"/>
    </source>
</evidence>
<dbReference type="FunFam" id="1.20.1280.290:FF:000004">
    <property type="entry name" value="Sugar transporter SWEET"/>
    <property type="match status" value="1"/>
</dbReference>
<dbReference type="EMBL" id="GGLE01002117">
    <property type="protein sequence ID" value="MBY06243.1"/>
    <property type="molecule type" value="Transcribed_RNA"/>
</dbReference>
<dbReference type="GO" id="GO:0005886">
    <property type="term" value="C:plasma membrane"/>
    <property type="evidence" value="ECO:0007669"/>
    <property type="project" value="UniProtKB-SubCell"/>
</dbReference>
<dbReference type="AlphaFoldDB" id="A0A2R5L9T1"/>
<evidence type="ECO:0000256" key="4">
    <source>
        <dbReference type="ARBA" id="ARBA00022448"/>
    </source>
</evidence>
<feature type="transmembrane region" description="Helical" evidence="13">
    <location>
        <begin position="39"/>
        <end position="59"/>
    </location>
</feature>
<organism evidence="14">
    <name type="scientific">Ornithodoros turicata</name>
    <dbReference type="NCBI Taxonomy" id="34597"/>
    <lineage>
        <taxon>Eukaryota</taxon>
        <taxon>Metazoa</taxon>
        <taxon>Ecdysozoa</taxon>
        <taxon>Arthropoda</taxon>
        <taxon>Chelicerata</taxon>
        <taxon>Arachnida</taxon>
        <taxon>Acari</taxon>
        <taxon>Parasitiformes</taxon>
        <taxon>Ixodida</taxon>
        <taxon>Ixodoidea</taxon>
        <taxon>Argasidae</taxon>
        <taxon>Ornithodorinae</taxon>
        <taxon>Ornithodoros</taxon>
    </lineage>
</organism>
<keyword evidence="4 13" id="KW-0813">Transport</keyword>
<comment type="subcellular location">
    <subcellularLocation>
        <location evidence="1 13">Cell membrane</location>
        <topology evidence="1 13">Multi-pass membrane protein</topology>
    </subcellularLocation>
    <subcellularLocation>
        <location evidence="2">Golgi apparatus membrane</location>
        <topology evidence="2">Multi-pass membrane protein</topology>
    </subcellularLocation>
</comment>
<dbReference type="InterPro" id="IPR047664">
    <property type="entry name" value="SWEET"/>
</dbReference>
<dbReference type="InterPro" id="IPR004316">
    <property type="entry name" value="SWEET_rpt"/>
</dbReference>
<dbReference type="PANTHER" id="PTHR10791:SF30">
    <property type="entry name" value="SUGAR TRANSPORTER SWEET1"/>
    <property type="match status" value="1"/>
</dbReference>
<keyword evidence="10" id="KW-0333">Golgi apparatus</keyword>
<dbReference type="Pfam" id="PF03083">
    <property type="entry name" value="MtN3_slv"/>
    <property type="match status" value="2"/>
</dbReference>
<comment type="similarity">
    <text evidence="3 13">Belongs to the SWEET sugar transporter family.</text>
</comment>
<evidence type="ECO:0000256" key="9">
    <source>
        <dbReference type="ARBA" id="ARBA00022989"/>
    </source>
</evidence>
<proteinExistence type="inferred from homology"/>
<feature type="transmembrane region" description="Helical" evidence="13">
    <location>
        <begin position="99"/>
        <end position="116"/>
    </location>
</feature>
<sequence>MLSLAIIVGNLALIFTIINFGSGVQICRKIYLQGTTSDVSPLPFLTGILCTFIWLEYGIWKPDNIVAFVNVVGLLLQVSFLVCFYKYTKNKQSLHLKTAILLAVLMLVHCNVTYFVESNDAAVRILGFIGAGASLTFFASPLASLAHVVKTKSVESLPFPLILSSFIVSTLWSLYGILCDDPFIYSPNTVASIITVCQLGLFLIYPSKAVRSCLAEEPLLHA</sequence>
<evidence type="ECO:0000256" key="13">
    <source>
        <dbReference type="RuleBase" id="RU910715"/>
    </source>
</evidence>
<evidence type="ECO:0000256" key="12">
    <source>
        <dbReference type="ARBA" id="ARBA00055578"/>
    </source>
</evidence>
<feature type="transmembrane region" description="Helical" evidence="13">
    <location>
        <begin position="6"/>
        <end position="27"/>
    </location>
</feature>
<evidence type="ECO:0000256" key="3">
    <source>
        <dbReference type="ARBA" id="ARBA00007809"/>
    </source>
</evidence>
<feature type="transmembrane region" description="Helical" evidence="13">
    <location>
        <begin position="122"/>
        <end position="145"/>
    </location>
</feature>
<dbReference type="Gene3D" id="1.20.1280.290">
    <property type="match status" value="2"/>
</dbReference>
<evidence type="ECO:0000256" key="11">
    <source>
        <dbReference type="ARBA" id="ARBA00023136"/>
    </source>
</evidence>
<feature type="transmembrane region" description="Helical" evidence="13">
    <location>
        <begin position="65"/>
        <end position="87"/>
    </location>
</feature>
<evidence type="ECO:0000256" key="8">
    <source>
        <dbReference type="ARBA" id="ARBA00022737"/>
    </source>
</evidence>
<evidence type="ECO:0000256" key="2">
    <source>
        <dbReference type="ARBA" id="ARBA00004653"/>
    </source>
</evidence>
<name>A0A2R5L9T1_9ACAR</name>
<evidence type="ECO:0000313" key="14">
    <source>
        <dbReference type="EMBL" id="MBY06243.1"/>
    </source>
</evidence>
<evidence type="ECO:0000256" key="7">
    <source>
        <dbReference type="ARBA" id="ARBA00022692"/>
    </source>
</evidence>
<keyword evidence="5" id="KW-1003">Cell membrane</keyword>
<comment type="function">
    <text evidence="13">Mediates sugar transport across membranes.</text>
</comment>
<feature type="transmembrane region" description="Helical" evidence="13">
    <location>
        <begin position="157"/>
        <end position="178"/>
    </location>
</feature>
<dbReference type="GO" id="GO:0051119">
    <property type="term" value="F:sugar transmembrane transporter activity"/>
    <property type="evidence" value="ECO:0007669"/>
    <property type="project" value="InterPro"/>
</dbReference>
<dbReference type="GO" id="GO:0000139">
    <property type="term" value="C:Golgi membrane"/>
    <property type="evidence" value="ECO:0007669"/>
    <property type="project" value="UniProtKB-SubCell"/>
</dbReference>
<protein>
    <recommendedName>
        <fullName evidence="13">Sugar transporter SWEET</fullName>
    </recommendedName>
</protein>
<keyword evidence="8" id="KW-0677">Repeat</keyword>